<keyword evidence="5 6" id="KW-0472">Membrane</keyword>
<comment type="subcellular location">
    <subcellularLocation>
        <location evidence="1">Membrane</location>
        <topology evidence="1">Multi-pass membrane protein</topology>
    </subcellularLocation>
</comment>
<evidence type="ECO:0000313" key="7">
    <source>
        <dbReference type="EMBL" id="UOD50303.1"/>
    </source>
</evidence>
<feature type="transmembrane region" description="Helical" evidence="6">
    <location>
        <begin position="214"/>
        <end position="235"/>
    </location>
</feature>
<evidence type="ECO:0000256" key="3">
    <source>
        <dbReference type="ARBA" id="ARBA00022692"/>
    </source>
</evidence>
<dbReference type="PANTHER" id="PTHR21716">
    <property type="entry name" value="TRANSMEMBRANE PROTEIN"/>
    <property type="match status" value="1"/>
</dbReference>
<feature type="transmembrane region" description="Helical" evidence="6">
    <location>
        <begin position="312"/>
        <end position="341"/>
    </location>
</feature>
<reference evidence="7 8" key="1">
    <citation type="submission" date="2020-11" db="EMBL/GenBank/DDBJ databases">
        <title>Algicoccus daihaiensis sp.nov., isolated from Daihai Lake in Inner Mongolia.</title>
        <authorList>
            <person name="Kai J."/>
        </authorList>
    </citation>
    <scope>NUCLEOTIDE SEQUENCE [LARGE SCALE GENOMIC DNA]</scope>
    <source>
        <strain evidence="8">f23</strain>
    </source>
</reference>
<feature type="transmembrane region" description="Helical" evidence="6">
    <location>
        <begin position="13"/>
        <end position="38"/>
    </location>
</feature>
<dbReference type="Proteomes" id="UP000831607">
    <property type="component" value="Chromosome"/>
</dbReference>
<evidence type="ECO:0000256" key="1">
    <source>
        <dbReference type="ARBA" id="ARBA00004141"/>
    </source>
</evidence>
<dbReference type="Pfam" id="PF01594">
    <property type="entry name" value="AI-2E_transport"/>
    <property type="match status" value="1"/>
</dbReference>
<protein>
    <submittedName>
        <fullName evidence="7">AI-2E family transporter</fullName>
    </submittedName>
</protein>
<feature type="transmembrane region" description="Helical" evidence="6">
    <location>
        <begin position="50"/>
        <end position="74"/>
    </location>
</feature>
<dbReference type="PANTHER" id="PTHR21716:SF61">
    <property type="entry name" value="BLR8064 PROTEIN"/>
    <property type="match status" value="1"/>
</dbReference>
<evidence type="ECO:0000256" key="4">
    <source>
        <dbReference type="ARBA" id="ARBA00022989"/>
    </source>
</evidence>
<keyword evidence="3 6" id="KW-0812">Transmembrane</keyword>
<dbReference type="RefSeq" id="WP_243478708.1">
    <property type="nucleotide sequence ID" value="NZ_CP063982.1"/>
</dbReference>
<comment type="similarity">
    <text evidence="2">Belongs to the autoinducer-2 exporter (AI-2E) (TC 2.A.86) family.</text>
</comment>
<sequence>MQNPTAIPPLVRVLLLLVLAAAVYFFSGFLVPVLAALIIGFASWPLYERLVGVIGGSTIWGASIALMVILAVLVIPLSFALYYAVTEAVAFVEWLLLANREGMVAPEWVLALPLVGDELGKYWNIYLGKPQALGDWVQAFSGQHIGDIYRIAVDTTTNVASIMLTVLFMLIALFFIYKDGKTLAGQLDLAGERLLPNRWQHFSRVVPATISSTVTGMGLIAIGEGVVLGIAYWIVGFPSPVLMGVITGVMAMVPGGAPLCFTLVSIYLVGSGDWIQGVGLFLWGSIELFIVDKTLRPRLVGGPVKLPFLPTFFGLVGGVQTMGVVGLFVGPVLMALLVAIWREWIYNLRLDKQEAVEQTTEG</sequence>
<evidence type="ECO:0000313" key="8">
    <source>
        <dbReference type="Proteomes" id="UP000831607"/>
    </source>
</evidence>
<evidence type="ECO:0000256" key="2">
    <source>
        <dbReference type="ARBA" id="ARBA00009773"/>
    </source>
</evidence>
<name>A0ABY4AJP8_9BURK</name>
<keyword evidence="8" id="KW-1185">Reference proteome</keyword>
<feature type="transmembrane region" description="Helical" evidence="6">
    <location>
        <begin position="242"/>
        <end position="268"/>
    </location>
</feature>
<evidence type="ECO:0000256" key="6">
    <source>
        <dbReference type="SAM" id="Phobius"/>
    </source>
</evidence>
<keyword evidence="4 6" id="KW-1133">Transmembrane helix</keyword>
<dbReference type="EMBL" id="CP063982">
    <property type="protein sequence ID" value="UOD50303.1"/>
    <property type="molecule type" value="Genomic_DNA"/>
</dbReference>
<accession>A0ABY4AJP8</accession>
<gene>
    <name evidence="7" type="ORF">DHf2319_12880</name>
</gene>
<proteinExistence type="inferred from homology"/>
<dbReference type="InterPro" id="IPR002549">
    <property type="entry name" value="AI-2E-like"/>
</dbReference>
<organism evidence="7 8">
    <name type="scientific">Orrella daihaiensis</name>
    <dbReference type="NCBI Taxonomy" id="2782176"/>
    <lineage>
        <taxon>Bacteria</taxon>
        <taxon>Pseudomonadati</taxon>
        <taxon>Pseudomonadota</taxon>
        <taxon>Betaproteobacteria</taxon>
        <taxon>Burkholderiales</taxon>
        <taxon>Alcaligenaceae</taxon>
        <taxon>Orrella</taxon>
    </lineage>
</organism>
<feature type="transmembrane region" description="Helical" evidence="6">
    <location>
        <begin position="159"/>
        <end position="177"/>
    </location>
</feature>
<evidence type="ECO:0000256" key="5">
    <source>
        <dbReference type="ARBA" id="ARBA00023136"/>
    </source>
</evidence>